<evidence type="ECO:0000313" key="2">
    <source>
        <dbReference type="Proteomes" id="UP000789920"/>
    </source>
</evidence>
<sequence length="52" mass="6358">ISMNKTVIKITDEEKRRTKEILDDVNLNFIDHVDTDNRLEQVRKEFNEEIRR</sequence>
<feature type="non-terminal residue" evidence="1">
    <location>
        <position position="1"/>
    </location>
</feature>
<protein>
    <submittedName>
        <fullName evidence="1">24705_t:CDS:1</fullName>
    </submittedName>
</protein>
<accession>A0ACA9R666</accession>
<dbReference type="EMBL" id="CAJVQC010043950">
    <property type="protein sequence ID" value="CAG8778593.1"/>
    <property type="molecule type" value="Genomic_DNA"/>
</dbReference>
<reference evidence="1" key="1">
    <citation type="submission" date="2021-06" db="EMBL/GenBank/DDBJ databases">
        <authorList>
            <person name="Kallberg Y."/>
            <person name="Tangrot J."/>
            <person name="Rosling A."/>
        </authorList>
    </citation>
    <scope>NUCLEOTIDE SEQUENCE</scope>
    <source>
        <strain evidence="1">MA461A</strain>
    </source>
</reference>
<organism evidence="1 2">
    <name type="scientific">Racocetra persica</name>
    <dbReference type="NCBI Taxonomy" id="160502"/>
    <lineage>
        <taxon>Eukaryota</taxon>
        <taxon>Fungi</taxon>
        <taxon>Fungi incertae sedis</taxon>
        <taxon>Mucoromycota</taxon>
        <taxon>Glomeromycotina</taxon>
        <taxon>Glomeromycetes</taxon>
        <taxon>Diversisporales</taxon>
        <taxon>Gigasporaceae</taxon>
        <taxon>Racocetra</taxon>
    </lineage>
</organism>
<gene>
    <name evidence="1" type="ORF">RPERSI_LOCUS17248</name>
</gene>
<keyword evidence="2" id="KW-1185">Reference proteome</keyword>
<dbReference type="Proteomes" id="UP000789920">
    <property type="component" value="Unassembled WGS sequence"/>
</dbReference>
<proteinExistence type="predicted"/>
<comment type="caution">
    <text evidence="1">The sequence shown here is derived from an EMBL/GenBank/DDBJ whole genome shotgun (WGS) entry which is preliminary data.</text>
</comment>
<evidence type="ECO:0000313" key="1">
    <source>
        <dbReference type="EMBL" id="CAG8778593.1"/>
    </source>
</evidence>
<name>A0ACA9R666_9GLOM</name>